<protein>
    <submittedName>
        <fullName evidence="2">Helix-turn-helix domain-containing protein</fullName>
    </submittedName>
</protein>
<dbReference type="RefSeq" id="WP_367877717.1">
    <property type="nucleotide sequence ID" value="NZ_JBFNXX010000006.1"/>
</dbReference>
<organism evidence="2 3">
    <name type="scientific">Sulfitobacter sediminis</name>
    <dbReference type="NCBI Taxonomy" id="3234186"/>
    <lineage>
        <taxon>Bacteria</taxon>
        <taxon>Pseudomonadati</taxon>
        <taxon>Pseudomonadota</taxon>
        <taxon>Alphaproteobacteria</taxon>
        <taxon>Rhodobacterales</taxon>
        <taxon>Roseobacteraceae</taxon>
        <taxon>Sulfitobacter</taxon>
    </lineage>
</organism>
<sequence>MSHHATHWLAELPASDLTASEFRVLFYLCDCHNPSQGCFPTQAFLMHKTGVSNGTLNNALKSLEAKGIIVRRSRYDNVAKKRLPTRYLLGFELEANHTPDSGERAEPNSSSEQDLTPISPATNLQPTGEVTCKEISNEAVRAPAHSPSKIGFPAQWKPDEELTRWARSQGWTDHDIERQIERCSIYYRQKRVSDPDWTWRKWMEREKEYRTKPPSSSLWDDPIRRRKYMDRKYGPVS</sequence>
<proteinExistence type="predicted"/>
<keyword evidence="3" id="KW-1185">Reference proteome</keyword>
<dbReference type="InterPro" id="IPR036390">
    <property type="entry name" value="WH_DNA-bd_sf"/>
</dbReference>
<accession>A0ABV3RM14</accession>
<evidence type="ECO:0000313" key="3">
    <source>
        <dbReference type="Proteomes" id="UP001556098"/>
    </source>
</evidence>
<dbReference type="Proteomes" id="UP001556098">
    <property type="component" value="Unassembled WGS sequence"/>
</dbReference>
<name>A0ABV3RM14_9RHOB</name>
<comment type="caution">
    <text evidence="2">The sequence shown here is derived from an EMBL/GenBank/DDBJ whole genome shotgun (WGS) entry which is preliminary data.</text>
</comment>
<feature type="region of interest" description="Disordered" evidence="1">
    <location>
        <begin position="97"/>
        <end position="127"/>
    </location>
</feature>
<feature type="compositionally biased region" description="Basic and acidic residues" evidence="1">
    <location>
        <begin position="97"/>
        <end position="106"/>
    </location>
</feature>
<dbReference type="SUPFAM" id="SSF46785">
    <property type="entry name" value="Winged helix' DNA-binding domain"/>
    <property type="match status" value="1"/>
</dbReference>
<dbReference type="Pfam" id="PF13730">
    <property type="entry name" value="HTH_36"/>
    <property type="match status" value="1"/>
</dbReference>
<reference evidence="2 3" key="1">
    <citation type="submission" date="2024-07" db="EMBL/GenBank/DDBJ databases">
        <title>Marimonas sp.nov., isolated from tidal-flat sediment.</title>
        <authorList>
            <person name="Jayan J.N."/>
            <person name="Lee S.S."/>
        </authorList>
    </citation>
    <scope>NUCLEOTIDE SEQUENCE [LARGE SCALE GENOMIC DNA]</scope>
    <source>
        <strain evidence="2 3">MJW-29</strain>
    </source>
</reference>
<dbReference type="Gene3D" id="1.10.10.10">
    <property type="entry name" value="Winged helix-like DNA-binding domain superfamily/Winged helix DNA-binding domain"/>
    <property type="match status" value="1"/>
</dbReference>
<feature type="compositionally biased region" description="Polar residues" evidence="1">
    <location>
        <begin position="107"/>
        <end position="127"/>
    </location>
</feature>
<gene>
    <name evidence="2" type="ORF">AB2B41_10400</name>
</gene>
<evidence type="ECO:0000313" key="2">
    <source>
        <dbReference type="EMBL" id="MEW9920017.1"/>
    </source>
</evidence>
<dbReference type="EMBL" id="JBFNXX010000006">
    <property type="protein sequence ID" value="MEW9920017.1"/>
    <property type="molecule type" value="Genomic_DNA"/>
</dbReference>
<evidence type="ECO:0000256" key="1">
    <source>
        <dbReference type="SAM" id="MobiDB-lite"/>
    </source>
</evidence>
<dbReference type="InterPro" id="IPR036388">
    <property type="entry name" value="WH-like_DNA-bd_sf"/>
</dbReference>